<gene>
    <name evidence="5" type="ORF">N8I77_006919</name>
</gene>
<proteinExistence type="predicted"/>
<comment type="caution">
    <text evidence="5">The sequence shown here is derived from an EMBL/GenBank/DDBJ whole genome shotgun (WGS) entry which is preliminary data.</text>
</comment>
<feature type="chain" id="PRO_5042106230" description="WSC domain-containing protein" evidence="3">
    <location>
        <begin position="25"/>
        <end position="384"/>
    </location>
</feature>
<feature type="domain" description="WSC" evidence="4">
    <location>
        <begin position="161"/>
        <end position="253"/>
    </location>
</feature>
<dbReference type="EMBL" id="JAUJFL010000003">
    <property type="protein sequence ID" value="KAK2608301.1"/>
    <property type="molecule type" value="Genomic_DNA"/>
</dbReference>
<dbReference type="InterPro" id="IPR051589">
    <property type="entry name" value="Sialate-O-sulfotransferase"/>
</dbReference>
<protein>
    <recommendedName>
        <fullName evidence="4">WSC domain-containing protein</fullName>
    </recommendedName>
</protein>
<organism evidence="5 6">
    <name type="scientific">Phomopsis amygdali</name>
    <name type="common">Fusicoccum amygdali</name>
    <dbReference type="NCBI Taxonomy" id="1214568"/>
    <lineage>
        <taxon>Eukaryota</taxon>
        <taxon>Fungi</taxon>
        <taxon>Dikarya</taxon>
        <taxon>Ascomycota</taxon>
        <taxon>Pezizomycotina</taxon>
        <taxon>Sordariomycetes</taxon>
        <taxon>Sordariomycetidae</taxon>
        <taxon>Diaporthales</taxon>
        <taxon>Diaporthaceae</taxon>
        <taxon>Diaporthe</taxon>
    </lineage>
</organism>
<evidence type="ECO:0000256" key="3">
    <source>
        <dbReference type="SAM" id="SignalP"/>
    </source>
</evidence>
<dbReference type="Pfam" id="PF01822">
    <property type="entry name" value="WSC"/>
    <property type="match status" value="2"/>
</dbReference>
<dbReference type="Proteomes" id="UP001265746">
    <property type="component" value="Unassembled WGS sequence"/>
</dbReference>
<evidence type="ECO:0000313" key="5">
    <source>
        <dbReference type="EMBL" id="KAK2608301.1"/>
    </source>
</evidence>
<evidence type="ECO:0000313" key="6">
    <source>
        <dbReference type="Proteomes" id="UP001265746"/>
    </source>
</evidence>
<feature type="signal peptide" evidence="3">
    <location>
        <begin position="1"/>
        <end position="24"/>
    </location>
</feature>
<feature type="region of interest" description="Disordered" evidence="2">
    <location>
        <begin position="34"/>
        <end position="129"/>
    </location>
</feature>
<dbReference type="PANTHER" id="PTHR45964">
    <property type="entry name" value="WSCD FAMILY MEMBER CG9164"/>
    <property type="match status" value="1"/>
</dbReference>
<evidence type="ECO:0000256" key="2">
    <source>
        <dbReference type="SAM" id="MobiDB-lite"/>
    </source>
</evidence>
<dbReference type="AlphaFoldDB" id="A0AAD9W4F3"/>
<keyword evidence="1" id="KW-0677">Repeat</keyword>
<evidence type="ECO:0000259" key="4">
    <source>
        <dbReference type="PROSITE" id="PS51212"/>
    </source>
</evidence>
<feature type="domain" description="WSC" evidence="4">
    <location>
        <begin position="265"/>
        <end position="359"/>
    </location>
</feature>
<dbReference type="InterPro" id="IPR002889">
    <property type="entry name" value="WSC_carb-bd"/>
</dbReference>
<reference evidence="5" key="1">
    <citation type="submission" date="2023-06" db="EMBL/GenBank/DDBJ databases">
        <authorList>
            <person name="Noh H."/>
        </authorList>
    </citation>
    <scope>NUCLEOTIDE SEQUENCE</scope>
    <source>
        <strain evidence="5">DUCC20226</strain>
    </source>
</reference>
<dbReference type="SMART" id="SM00321">
    <property type="entry name" value="WSC"/>
    <property type="match status" value="2"/>
</dbReference>
<dbReference type="PROSITE" id="PS51212">
    <property type="entry name" value="WSC"/>
    <property type="match status" value="2"/>
</dbReference>
<sequence length="384" mass="39645">MGPNYVEMGFLVVLLSSGFPPALADTTGTGTVTITGTTGTASGTTMPGTTASGTTMPGTTASGTTMPGTTVSGTTVVSSPPSGTTPTSGPTSISSTPGSSGTVAPTATSTSSSSSSTSTRSTLTTSSSRKSVLVVTATATVTKTHYSTRSANCGAPSPFPPALPLGCYSEGPDGRALPDFFLEDDVRMTIDKCANLCMNYTFLGLEYGSQCWCSNSIQNGAFPVDDGQCSMVCTGNAQQICGSEKSLSVYLPPPPPPPRPVNNITFKAAGCYAEPADGTRAMDRSRTATDQMTPAACFNICGLSGWPYAGLEYGDECWCDDDVSTEAMLTDPSRCNMKCSGDGTQICGGDRVFNMYNGTFNYNTAASLPRPHAAFWDRLLNGRV</sequence>
<keyword evidence="6" id="KW-1185">Reference proteome</keyword>
<evidence type="ECO:0000256" key="1">
    <source>
        <dbReference type="ARBA" id="ARBA00022737"/>
    </source>
</evidence>
<dbReference type="PANTHER" id="PTHR45964:SF5">
    <property type="entry name" value="WSCD FAMILY MEMBER CG9164"/>
    <property type="match status" value="1"/>
</dbReference>
<name>A0AAD9W4F3_PHOAM</name>
<accession>A0AAD9W4F3</accession>
<keyword evidence="3" id="KW-0732">Signal</keyword>